<feature type="compositionally biased region" description="Acidic residues" evidence="1">
    <location>
        <begin position="68"/>
        <end position="86"/>
    </location>
</feature>
<protein>
    <recommendedName>
        <fullName evidence="4">Pentatricopeptide repeat-containing protein</fullName>
    </recommendedName>
</protein>
<evidence type="ECO:0000313" key="3">
    <source>
        <dbReference type="Proteomes" id="UP001157006"/>
    </source>
</evidence>
<dbReference type="PANTHER" id="PTHR33233:SF17">
    <property type="entry name" value="DUF4283 DOMAIN-CONTAINING PROTEIN"/>
    <property type="match status" value="1"/>
</dbReference>
<evidence type="ECO:0000313" key="2">
    <source>
        <dbReference type="EMBL" id="CAI8613593.1"/>
    </source>
</evidence>
<accession>A0AAV1AWN6</accession>
<evidence type="ECO:0000256" key="1">
    <source>
        <dbReference type="SAM" id="MobiDB-lite"/>
    </source>
</evidence>
<name>A0AAV1AWN6_VICFA</name>
<feature type="compositionally biased region" description="Basic residues" evidence="1">
    <location>
        <begin position="25"/>
        <end position="35"/>
    </location>
</feature>
<dbReference type="AlphaFoldDB" id="A0AAV1AWN6"/>
<organism evidence="2 3">
    <name type="scientific">Vicia faba</name>
    <name type="common">Broad bean</name>
    <name type="synonym">Faba vulgaris</name>
    <dbReference type="NCBI Taxonomy" id="3906"/>
    <lineage>
        <taxon>Eukaryota</taxon>
        <taxon>Viridiplantae</taxon>
        <taxon>Streptophyta</taxon>
        <taxon>Embryophyta</taxon>
        <taxon>Tracheophyta</taxon>
        <taxon>Spermatophyta</taxon>
        <taxon>Magnoliopsida</taxon>
        <taxon>eudicotyledons</taxon>
        <taxon>Gunneridae</taxon>
        <taxon>Pentapetalae</taxon>
        <taxon>rosids</taxon>
        <taxon>fabids</taxon>
        <taxon>Fabales</taxon>
        <taxon>Fabaceae</taxon>
        <taxon>Papilionoideae</taxon>
        <taxon>50 kb inversion clade</taxon>
        <taxon>NPAAA clade</taxon>
        <taxon>Hologalegina</taxon>
        <taxon>IRL clade</taxon>
        <taxon>Fabeae</taxon>
        <taxon>Vicia</taxon>
    </lineage>
</organism>
<keyword evidence="3" id="KW-1185">Reference proteome</keyword>
<feature type="region of interest" description="Disordered" evidence="1">
    <location>
        <begin position="15"/>
        <end position="97"/>
    </location>
</feature>
<dbReference type="PANTHER" id="PTHR33233">
    <property type="entry name" value="ENDONUCLEASE/EXONUCLEASE/PHOSPHATASE"/>
    <property type="match status" value="1"/>
</dbReference>
<dbReference type="Proteomes" id="UP001157006">
    <property type="component" value="Chromosome 5"/>
</dbReference>
<evidence type="ECO:0008006" key="4">
    <source>
        <dbReference type="Google" id="ProtNLM"/>
    </source>
</evidence>
<proteinExistence type="predicted"/>
<dbReference type="EMBL" id="OX451740">
    <property type="protein sequence ID" value="CAI8613593.1"/>
    <property type="molecule type" value="Genomic_DNA"/>
</dbReference>
<sequence length="202" mass="22956">MKNILSNSLHAICKSKTMSANRDLKQKRWKKRTGATKKVGATIYDESSHESNGIEADDESSHVSNGIEADDESSYESNEIEADDESSHESNGIEVDDEKYEGITDENEEEDNASKTLETSIESTEARKLWVEVLSGNLNPGNGMKMSMVRSRLRSKKLWDSSLIMYVLGGELSMNEVKQFMLKMWNFVKLPDMYYNEERFSS</sequence>
<reference evidence="2 3" key="1">
    <citation type="submission" date="2023-01" db="EMBL/GenBank/DDBJ databases">
        <authorList>
            <person name="Kreplak J."/>
        </authorList>
    </citation>
    <scope>NUCLEOTIDE SEQUENCE [LARGE SCALE GENOMIC DNA]</scope>
</reference>
<gene>
    <name evidence="2" type="ORF">VFH_V088160</name>
</gene>